<dbReference type="GO" id="GO:0020037">
    <property type="term" value="F:heme binding"/>
    <property type="evidence" value="ECO:0007669"/>
    <property type="project" value="InterPro"/>
</dbReference>
<evidence type="ECO:0000313" key="9">
    <source>
        <dbReference type="EMBL" id="XBP94436.1"/>
    </source>
</evidence>
<reference evidence="10" key="2">
    <citation type="submission" date="2024-06" db="EMBL/GenBank/DDBJ databases">
        <title>Micromonospora mangrovi CCTCC AA 2012012 genome sequences.</title>
        <authorList>
            <person name="Gao J."/>
        </authorList>
    </citation>
    <scope>NUCLEOTIDE SEQUENCE</scope>
    <source>
        <strain evidence="10">CCTCC AA 2012012</strain>
    </source>
</reference>
<organism evidence="9">
    <name type="scientific">Micromonospora sp. CCTCC AA 2012012</name>
    <dbReference type="NCBI Taxonomy" id="3111921"/>
    <lineage>
        <taxon>Bacteria</taxon>
        <taxon>Bacillati</taxon>
        <taxon>Actinomycetota</taxon>
        <taxon>Actinomycetes</taxon>
        <taxon>Micromonosporales</taxon>
        <taxon>Micromonosporaceae</taxon>
        <taxon>Micromonospora</taxon>
    </lineage>
</organism>
<dbReference type="RefSeq" id="WP_350934344.1">
    <property type="nucleotide sequence ID" value="NZ_CP157762.1"/>
</dbReference>
<sequence length="463" mass="51323">MSDAVSGDPAPTAGRAVNVPVRRALPTLLKDPLGGLVRIADEARGQVVRLNLGTFRPWLVSHPEHLQRVLRDNAANYVRDDRGLLWRPVRRVVGEAILVAEGEVWESSRAALQPLFTAKRAETLVERMAEAIGEAVDDWVEPARAGRPIDGARELKTLVLRATMRVLFADRISLADALRISAALDTVTTAMMPRLVAPFVPYAVPMPGDRAFREAVRTIDQVVLPIIRSVRARPDDGDDIIATLCRPRPDGRVPDEYQIRGDVVAMFSTATETTIALLSWLWPVLATQPDVAATLHEEVDRVVGDGPVRREHLGELRYTRMVLDELLRLYPAGWLIPRTAVADDVLGGVRIPAGGTVLVSPYVTQRMATFWPDPTRFDPERFAPDQPRRRYRYAHFPFGGGPHRCLGQYLFLLEAQLIVGTVLSRFRFRLAGPADLTPRMGASLSPRQRMALTLTPARGPVGR</sequence>
<evidence type="ECO:0000256" key="5">
    <source>
        <dbReference type="ARBA" id="ARBA00023004"/>
    </source>
</evidence>
<dbReference type="InterPro" id="IPR002401">
    <property type="entry name" value="Cyt_P450_E_grp-I"/>
</dbReference>
<evidence type="ECO:0000256" key="3">
    <source>
        <dbReference type="ARBA" id="ARBA00022723"/>
    </source>
</evidence>
<name>A0AAU7MAT5_9ACTN</name>
<comment type="cofactor">
    <cofactor evidence="7">
        <name>heme</name>
        <dbReference type="ChEBI" id="CHEBI:30413"/>
    </cofactor>
</comment>
<keyword evidence="2 7" id="KW-0349">Heme</keyword>
<reference evidence="9" key="1">
    <citation type="submission" date="2024-01" db="EMBL/GenBank/DDBJ databases">
        <title>The genome sequence of Micromonospora mangrovi CCTCC AA 2012012.</title>
        <authorList>
            <person name="Gao J."/>
        </authorList>
    </citation>
    <scope>NUCLEOTIDE SEQUENCE</scope>
    <source>
        <strain evidence="9">CCTCC AA 2012012</strain>
    </source>
</reference>
<proteinExistence type="inferred from homology"/>
<evidence type="ECO:0000256" key="2">
    <source>
        <dbReference type="ARBA" id="ARBA00022617"/>
    </source>
</evidence>
<dbReference type="GO" id="GO:0016705">
    <property type="term" value="F:oxidoreductase activity, acting on paired donors, with incorporation or reduction of molecular oxygen"/>
    <property type="evidence" value="ECO:0007669"/>
    <property type="project" value="InterPro"/>
</dbReference>
<evidence type="ECO:0000256" key="1">
    <source>
        <dbReference type="ARBA" id="ARBA00010617"/>
    </source>
</evidence>
<evidence type="ECO:0000313" key="10">
    <source>
        <dbReference type="EMBL" id="XCH75135.1"/>
    </source>
</evidence>
<keyword evidence="6 8" id="KW-0503">Monooxygenase</keyword>
<keyword evidence="4 8" id="KW-0560">Oxidoreductase</keyword>
<dbReference type="EMBL" id="CP157762">
    <property type="protein sequence ID" value="XBP94436.1"/>
    <property type="molecule type" value="Genomic_DNA"/>
</dbReference>
<dbReference type="InterPro" id="IPR001128">
    <property type="entry name" value="Cyt_P450"/>
</dbReference>
<dbReference type="AlphaFoldDB" id="A0AAU7MAT5"/>
<evidence type="ECO:0000256" key="7">
    <source>
        <dbReference type="PIRSR" id="PIRSR602401-1"/>
    </source>
</evidence>
<dbReference type="PANTHER" id="PTHR24291:SF50">
    <property type="entry name" value="BIFUNCTIONAL ALBAFLAVENONE MONOOXYGENASE_TERPENE SYNTHASE"/>
    <property type="match status" value="1"/>
</dbReference>
<keyword evidence="3 7" id="KW-0479">Metal-binding</keyword>
<feature type="binding site" description="axial binding residue" evidence="7">
    <location>
        <position position="405"/>
    </location>
    <ligand>
        <name>heme</name>
        <dbReference type="ChEBI" id="CHEBI:30413"/>
    </ligand>
    <ligandPart>
        <name>Fe</name>
        <dbReference type="ChEBI" id="CHEBI:18248"/>
    </ligandPart>
</feature>
<dbReference type="InterPro" id="IPR017972">
    <property type="entry name" value="Cyt_P450_CS"/>
</dbReference>
<dbReference type="SUPFAM" id="SSF48264">
    <property type="entry name" value="Cytochrome P450"/>
    <property type="match status" value="1"/>
</dbReference>
<dbReference type="Gene3D" id="1.10.630.10">
    <property type="entry name" value="Cytochrome P450"/>
    <property type="match status" value="1"/>
</dbReference>
<dbReference type="PRINTS" id="PR00385">
    <property type="entry name" value="P450"/>
</dbReference>
<dbReference type="GO" id="GO:0005506">
    <property type="term" value="F:iron ion binding"/>
    <property type="evidence" value="ECO:0007669"/>
    <property type="project" value="InterPro"/>
</dbReference>
<evidence type="ECO:0000256" key="4">
    <source>
        <dbReference type="ARBA" id="ARBA00023002"/>
    </source>
</evidence>
<accession>A0AAU7MAT5</accession>
<evidence type="ECO:0000256" key="8">
    <source>
        <dbReference type="RuleBase" id="RU000461"/>
    </source>
</evidence>
<dbReference type="EMBL" id="CP159342">
    <property type="protein sequence ID" value="XCH75135.1"/>
    <property type="molecule type" value="Genomic_DNA"/>
</dbReference>
<dbReference type="PROSITE" id="PS00086">
    <property type="entry name" value="CYTOCHROME_P450"/>
    <property type="match status" value="1"/>
</dbReference>
<dbReference type="InterPro" id="IPR050196">
    <property type="entry name" value="Cytochrome_P450_Monoox"/>
</dbReference>
<dbReference type="PANTHER" id="PTHR24291">
    <property type="entry name" value="CYTOCHROME P450 FAMILY 4"/>
    <property type="match status" value="1"/>
</dbReference>
<protein>
    <submittedName>
        <fullName evidence="9">Cytochrome P450</fullName>
    </submittedName>
</protein>
<dbReference type="InterPro" id="IPR036396">
    <property type="entry name" value="Cyt_P450_sf"/>
</dbReference>
<gene>
    <name evidence="10" type="ORF">ABUL08_03225</name>
    <name evidence="9" type="ORF">VK199_03220</name>
</gene>
<keyword evidence="5 7" id="KW-0408">Iron</keyword>
<comment type="similarity">
    <text evidence="1 8">Belongs to the cytochrome P450 family.</text>
</comment>
<dbReference type="GO" id="GO:0004497">
    <property type="term" value="F:monooxygenase activity"/>
    <property type="evidence" value="ECO:0007669"/>
    <property type="project" value="UniProtKB-KW"/>
</dbReference>
<dbReference type="PRINTS" id="PR00463">
    <property type="entry name" value="EP450I"/>
</dbReference>
<evidence type="ECO:0000256" key="6">
    <source>
        <dbReference type="ARBA" id="ARBA00023033"/>
    </source>
</evidence>
<dbReference type="Pfam" id="PF00067">
    <property type="entry name" value="p450"/>
    <property type="match status" value="1"/>
</dbReference>